<dbReference type="EMBL" id="LSRX01001338">
    <property type="protein sequence ID" value="OLP80857.1"/>
    <property type="molecule type" value="Genomic_DNA"/>
</dbReference>
<dbReference type="Proteomes" id="UP000186817">
    <property type="component" value="Unassembled WGS sequence"/>
</dbReference>
<feature type="compositionally biased region" description="Low complexity" evidence="1">
    <location>
        <begin position="370"/>
        <end position="406"/>
    </location>
</feature>
<evidence type="ECO:0000313" key="3">
    <source>
        <dbReference type="Proteomes" id="UP000186817"/>
    </source>
</evidence>
<dbReference type="AlphaFoldDB" id="A0A1Q9CDD9"/>
<evidence type="ECO:0000313" key="2">
    <source>
        <dbReference type="EMBL" id="OLP80857.1"/>
    </source>
</evidence>
<keyword evidence="3" id="KW-1185">Reference proteome</keyword>
<dbReference type="OrthoDB" id="420369at2759"/>
<name>A0A1Q9CDD9_SYMMI</name>
<feature type="region of interest" description="Disordered" evidence="1">
    <location>
        <begin position="370"/>
        <end position="467"/>
    </location>
</feature>
<accession>A0A1Q9CDD9</accession>
<gene>
    <name evidence="2" type="ORF">AK812_SmicGene38685</name>
</gene>
<feature type="compositionally biased region" description="Acidic residues" evidence="1">
    <location>
        <begin position="445"/>
        <end position="459"/>
    </location>
</feature>
<reference evidence="2 3" key="1">
    <citation type="submission" date="2016-02" db="EMBL/GenBank/DDBJ databases">
        <title>Genome analysis of coral dinoflagellate symbionts highlights evolutionary adaptations to a symbiotic lifestyle.</title>
        <authorList>
            <person name="Aranda M."/>
            <person name="Li Y."/>
            <person name="Liew Y.J."/>
            <person name="Baumgarten S."/>
            <person name="Simakov O."/>
            <person name="Wilson M."/>
            <person name="Piel J."/>
            <person name="Ashoor H."/>
            <person name="Bougouffa S."/>
            <person name="Bajic V.B."/>
            <person name="Ryu T."/>
            <person name="Ravasi T."/>
            <person name="Bayer T."/>
            <person name="Micklem G."/>
            <person name="Kim H."/>
            <person name="Bhak J."/>
            <person name="Lajeunesse T.C."/>
            <person name="Voolstra C.R."/>
        </authorList>
    </citation>
    <scope>NUCLEOTIDE SEQUENCE [LARGE SCALE GENOMIC DNA]</scope>
    <source>
        <strain evidence="2 3">CCMP2467</strain>
    </source>
</reference>
<comment type="caution">
    <text evidence="2">The sequence shown here is derived from an EMBL/GenBank/DDBJ whole genome shotgun (WGS) entry which is preliminary data.</text>
</comment>
<protein>
    <submittedName>
        <fullName evidence="2">Uncharacterized protein</fullName>
    </submittedName>
</protein>
<evidence type="ECO:0000256" key="1">
    <source>
        <dbReference type="SAM" id="MobiDB-lite"/>
    </source>
</evidence>
<proteinExistence type="predicted"/>
<organism evidence="2 3">
    <name type="scientific">Symbiodinium microadriaticum</name>
    <name type="common">Dinoflagellate</name>
    <name type="synonym">Zooxanthella microadriatica</name>
    <dbReference type="NCBI Taxonomy" id="2951"/>
    <lineage>
        <taxon>Eukaryota</taxon>
        <taxon>Sar</taxon>
        <taxon>Alveolata</taxon>
        <taxon>Dinophyceae</taxon>
        <taxon>Suessiales</taxon>
        <taxon>Symbiodiniaceae</taxon>
        <taxon>Symbiodinium</taxon>
    </lineage>
</organism>
<sequence length="467" mass="52744">MERATKLPDEMIAEIWSFSRNDDRNLGPVPGPPTQHEIFIGYLPHGTCSHMLMFPDNSRSRAVRLGEIMYKITRPETKPIKSDRALGTVQISDLPIRHLEASPAKIEQFADILMGYQIDFTPGMFDQIYKLCYEDKYGQLPEPFSLVKAPLVPYTIQFVILPASVPQDADPNRSYYHIVKHVYLHRNKLSSKEEDATVWARYSSAQFDQGAGRHACNNLYDKDIDKKLYNTMSATKVWHAGHDEFMKMIKPSFLAVDEDEDMDAILARTDLIVITDSGVYHRLASTSKDLVNFMPWDPNEPKDLVIASQHHIFKEYKMNPHIHKYPPSYYEDLAWSKLARHPELLSQPVLHAKVKQEKVDQAFRSLKSSSSTVIDISSPSPKTSTASAPSSEMLPPPSASALSSEMLPPPKRAKVPMNPDFPGLPPSDADDDDDVTPQVGHVPEELEDQLEQLMEEADGDDKMDIAD</sequence>